<name>A0A5J4JEM4_9BACI</name>
<evidence type="ECO:0000313" key="1">
    <source>
        <dbReference type="EMBL" id="GER68890.1"/>
    </source>
</evidence>
<proteinExistence type="predicted"/>
<gene>
    <name evidence="1" type="ORF">BpJC7_01930</name>
</gene>
<comment type="caution">
    <text evidence="1">The sequence shown here is derived from an EMBL/GenBank/DDBJ whole genome shotgun (WGS) entry which is preliminary data.</text>
</comment>
<protein>
    <submittedName>
        <fullName evidence="1">Uncharacterized protein</fullName>
    </submittedName>
</protein>
<organism evidence="1 2">
    <name type="scientific">Weizmannia acidilactici</name>
    <dbReference type="NCBI Taxonomy" id="2607726"/>
    <lineage>
        <taxon>Bacteria</taxon>
        <taxon>Bacillati</taxon>
        <taxon>Bacillota</taxon>
        <taxon>Bacilli</taxon>
        <taxon>Bacillales</taxon>
        <taxon>Bacillaceae</taxon>
        <taxon>Heyndrickxia</taxon>
    </lineage>
</organism>
<dbReference type="AlphaFoldDB" id="A0A5J4JEM4"/>
<keyword evidence="2" id="KW-1185">Reference proteome</keyword>
<sequence length="57" mass="6427">MNVSGGPGKPVYMRLNMDAVLDGVSQRGPTIPVWTIEMEPWEAEMLRFAYKNISSKK</sequence>
<reference evidence="1 2" key="1">
    <citation type="submission" date="2019-09" db="EMBL/GenBank/DDBJ databases">
        <title>Draft genome sequence of Bacillus sp. JC-7.</title>
        <authorList>
            <person name="Tanaka N."/>
            <person name="Shiwa Y."/>
            <person name="Fujita N."/>
            <person name="Tanasupawat S."/>
        </authorList>
    </citation>
    <scope>NUCLEOTIDE SEQUENCE [LARGE SCALE GENOMIC DNA]</scope>
    <source>
        <strain evidence="1 2">JC-7</strain>
    </source>
</reference>
<dbReference type="Proteomes" id="UP000391919">
    <property type="component" value="Unassembled WGS sequence"/>
</dbReference>
<dbReference type="EMBL" id="BKZQ01000002">
    <property type="protein sequence ID" value="GER68890.1"/>
    <property type="molecule type" value="Genomic_DNA"/>
</dbReference>
<evidence type="ECO:0000313" key="2">
    <source>
        <dbReference type="Proteomes" id="UP000391919"/>
    </source>
</evidence>
<accession>A0A5J4JEM4</accession>